<reference evidence="1" key="2">
    <citation type="journal article" date="2023" name="Microbiol Resour">
        <title>Decontamination and Annotation of the Draft Genome Sequence of the Oomycete Lagenidium giganteum ARSEF 373.</title>
        <authorList>
            <person name="Morgan W.R."/>
            <person name="Tartar A."/>
        </authorList>
    </citation>
    <scope>NUCLEOTIDE SEQUENCE</scope>
    <source>
        <strain evidence="1">ARSEF 373</strain>
    </source>
</reference>
<dbReference type="Proteomes" id="UP001146120">
    <property type="component" value="Unassembled WGS sequence"/>
</dbReference>
<keyword evidence="2" id="KW-1185">Reference proteome</keyword>
<sequence length="116" mass="12203">MEHTVPHTAMVLSLVRVSERVSGLMQARPSAEATVKYTGGLVAALVALRYAKSLRSACVIGLVSGVIAHSVYADVLKRQWRLTTASKKLTQLPAAAAPMASTEAAGPVHRPTALLT</sequence>
<reference evidence="1" key="1">
    <citation type="submission" date="2022-11" db="EMBL/GenBank/DDBJ databases">
        <authorList>
            <person name="Morgan W.R."/>
            <person name="Tartar A."/>
        </authorList>
    </citation>
    <scope>NUCLEOTIDE SEQUENCE</scope>
    <source>
        <strain evidence="1">ARSEF 373</strain>
    </source>
</reference>
<name>A0AAV2ZFD6_9STRA</name>
<evidence type="ECO:0000313" key="2">
    <source>
        <dbReference type="Proteomes" id="UP001146120"/>
    </source>
</evidence>
<accession>A0AAV2ZFD6</accession>
<gene>
    <name evidence="1" type="ORF">N0F65_003905</name>
</gene>
<protein>
    <submittedName>
        <fullName evidence="1">Uncharacterized protein</fullName>
    </submittedName>
</protein>
<dbReference type="EMBL" id="DAKRPA010000022">
    <property type="protein sequence ID" value="DBA03185.1"/>
    <property type="molecule type" value="Genomic_DNA"/>
</dbReference>
<dbReference type="AlphaFoldDB" id="A0AAV2ZFD6"/>
<evidence type="ECO:0000313" key="1">
    <source>
        <dbReference type="EMBL" id="DBA03185.1"/>
    </source>
</evidence>
<organism evidence="1 2">
    <name type="scientific">Lagenidium giganteum</name>
    <dbReference type="NCBI Taxonomy" id="4803"/>
    <lineage>
        <taxon>Eukaryota</taxon>
        <taxon>Sar</taxon>
        <taxon>Stramenopiles</taxon>
        <taxon>Oomycota</taxon>
        <taxon>Peronosporomycetes</taxon>
        <taxon>Pythiales</taxon>
        <taxon>Pythiaceae</taxon>
    </lineage>
</organism>
<proteinExistence type="predicted"/>
<comment type="caution">
    <text evidence="1">The sequence shown here is derived from an EMBL/GenBank/DDBJ whole genome shotgun (WGS) entry which is preliminary data.</text>
</comment>